<evidence type="ECO:0000256" key="1">
    <source>
        <dbReference type="SAM" id="MobiDB-lite"/>
    </source>
</evidence>
<feature type="transmembrane region" description="Helical" evidence="2">
    <location>
        <begin position="356"/>
        <end position="378"/>
    </location>
</feature>
<keyword evidence="2" id="KW-1133">Transmembrane helix</keyword>
<name>A0A2H1JB03_BRELN</name>
<feature type="transmembrane region" description="Helical" evidence="2">
    <location>
        <begin position="281"/>
        <end position="302"/>
    </location>
</feature>
<feature type="transmembrane region" description="Helical" evidence="2">
    <location>
        <begin position="437"/>
        <end position="461"/>
    </location>
</feature>
<dbReference type="PANTHER" id="PTHR15921:SF3">
    <property type="entry name" value="PRE-MRNA CLEAVAGE COMPLEX 2 PROTEIN PCF11"/>
    <property type="match status" value="1"/>
</dbReference>
<feature type="transmembrane region" description="Helical" evidence="2">
    <location>
        <begin position="562"/>
        <end position="582"/>
    </location>
</feature>
<feature type="compositionally biased region" description="Low complexity" evidence="1">
    <location>
        <begin position="123"/>
        <end position="153"/>
    </location>
</feature>
<keyword evidence="2" id="KW-0472">Membrane</keyword>
<sequence>MHDESDETTPTAAEDPKDQTAEDQAAEDQESPESSDEAGTEAPDSPQAQEDDATEVMDSVGPDSTSDPASDAESSETIGSADSAAADNSDSTEETARWAPPEDGSPTAGQTADPYAQGPGTNQPDPYQQSPDQQNAYQQGAYQQGAYLQGSGPYQQDAYQQDAYQQDAYQQDAYQQDAYQQGLYPQGSGPYQQAPHQQGPYPPGQSGPMPYPAPPGYPANAPKSKFASALGKGSTWKTALIPPGIALLGGIIVSIILTAILTSMSEFDSVTGETGLNLDSLNYALPFILMALSLFGSAALRLDINAPDGFNAQLSIFTTGAPLVVTIVIVGLLWWMTKISERRSPAPNRVSTWIRIGVATLAMTLVLFLLQVIFAARASALEEEGSFTFSFSAVTARSFFLPLLVILITSIAGRVAGHFKGTEAIGAPFLRWAVPPLLVTWIHLALTVAVFSIVALFVLPLSVEMPGQLVPLTFVNMGLILTSLTHLGGISATAQGDLGFYSDTFSESLTLFSREAPGLLWLGLLVVAVTVLIATVVATVTRRPAWTVIEQDKQQWSSAWKLPVAFCLVWGLLSLLAIPANMSMSGSAEAAMFFGGSGAARAGIGPLAWTFLIFALWGGVIEVLSRTLGPRLALTFPAVARIAAGRTVHPHWGPYLGMSEPQFAFVHPDLAGAAAPTPPPIAPGPGEVGPQGPAGYQGQPASPDAFGSQGQGQGQPQAHPGSQPGSHPGAPQQGLQQGPQQFSAPGAPQQGPQQGPPPPPTPSDQQAYAWPQGSAGQQSYSAPQGMYAAQPYAGPAQPFDKKKAKLVSVVAGGAALLLVAAIIVVTQLNGHMFGPEATVEKYFSELSDGDAKGALKVADVDVPQESRTLLTNDVLGGSKALPDDVAVEDAEISGDTATVAVTYDVGGSKGNSTLTLYKAGKKALFFDDWALKSPDLLTLTVDTPGLKKVKVNGIDVDSDGSTLSLPAFPGLYTIDLAEKSDLITADAVEVRAFLGDDANMEGEETPVLSAHPSDAFRTEVDKQVKTLIDSCAKKSVAQPDGCPFGSSLAESYDATGLTWSISSYPTVTVADDSLGADQYSNPEDATGPNGGPAWLISSNTSGEALVTGTYDMFDESEPFDDTVSFDLNGTAEIVDGKIVITVSDNPWDW</sequence>
<feature type="compositionally biased region" description="Low complexity" evidence="1">
    <location>
        <begin position="714"/>
        <end position="753"/>
    </location>
</feature>
<keyword evidence="2" id="KW-0812">Transmembrane</keyword>
<dbReference type="EMBL" id="FXYY01000010">
    <property type="protein sequence ID" value="SMX84675.1"/>
    <property type="molecule type" value="Genomic_DNA"/>
</dbReference>
<feature type="compositionally biased region" description="Pro residues" evidence="1">
    <location>
        <begin position="200"/>
        <end position="217"/>
    </location>
</feature>
<proteinExistence type="predicted"/>
<feature type="transmembrane region" description="Helical" evidence="2">
    <location>
        <begin position="314"/>
        <end position="336"/>
    </location>
</feature>
<dbReference type="AlphaFoldDB" id="A0A2H1JB03"/>
<feature type="transmembrane region" description="Helical" evidence="2">
    <location>
        <begin position="519"/>
        <end position="541"/>
    </location>
</feature>
<gene>
    <name evidence="3" type="ORF">BLIN9172_01963</name>
</gene>
<dbReference type="GO" id="GO:0031124">
    <property type="term" value="P:mRNA 3'-end processing"/>
    <property type="evidence" value="ECO:0007669"/>
    <property type="project" value="InterPro"/>
</dbReference>
<feature type="region of interest" description="Disordered" evidence="1">
    <location>
        <begin position="670"/>
        <end position="781"/>
    </location>
</feature>
<dbReference type="GO" id="GO:0000993">
    <property type="term" value="F:RNA polymerase II complex binding"/>
    <property type="evidence" value="ECO:0007669"/>
    <property type="project" value="InterPro"/>
</dbReference>
<feature type="region of interest" description="Disordered" evidence="1">
    <location>
        <begin position="1"/>
        <end position="153"/>
    </location>
</feature>
<protein>
    <submittedName>
        <fullName evidence="3">Membrane protein involved in the export of O-antigen and teichoic acid</fullName>
    </submittedName>
</protein>
<feature type="transmembrane region" description="Helical" evidence="2">
    <location>
        <begin position="399"/>
        <end position="417"/>
    </location>
</feature>
<feature type="compositionally biased region" description="Low complexity" evidence="1">
    <location>
        <begin position="684"/>
        <end position="703"/>
    </location>
</feature>
<evidence type="ECO:0000313" key="4">
    <source>
        <dbReference type="Proteomes" id="UP000234641"/>
    </source>
</evidence>
<dbReference type="RefSeq" id="WP_257904166.1">
    <property type="nucleotide sequence ID" value="NZ_FXYY01000010.1"/>
</dbReference>
<feature type="compositionally biased region" description="Low complexity" evidence="1">
    <location>
        <begin position="80"/>
        <end position="89"/>
    </location>
</feature>
<dbReference type="Proteomes" id="UP000234641">
    <property type="component" value="Unassembled WGS sequence"/>
</dbReference>
<reference evidence="3 4" key="1">
    <citation type="submission" date="2017-03" db="EMBL/GenBank/DDBJ databases">
        <authorList>
            <person name="Afonso C.L."/>
            <person name="Miller P.J."/>
            <person name="Scott M.A."/>
            <person name="Spackman E."/>
            <person name="Goraichik I."/>
            <person name="Dimitrov K.M."/>
            <person name="Suarez D.L."/>
            <person name="Swayne D.E."/>
        </authorList>
    </citation>
    <scope>NUCLEOTIDE SEQUENCE [LARGE SCALE GENOMIC DNA]</scope>
    <source>
        <strain evidence="3 4">ATCC 9172</strain>
    </source>
</reference>
<evidence type="ECO:0000256" key="2">
    <source>
        <dbReference type="SAM" id="Phobius"/>
    </source>
</evidence>
<feature type="compositionally biased region" description="Acidic residues" evidence="1">
    <location>
        <begin position="24"/>
        <end position="39"/>
    </location>
</feature>
<dbReference type="PANTHER" id="PTHR15921">
    <property type="entry name" value="PRE-MRNA CLEAVAGE COMPLEX II"/>
    <property type="match status" value="1"/>
</dbReference>
<feature type="transmembrane region" description="Helical" evidence="2">
    <location>
        <begin position="806"/>
        <end position="825"/>
    </location>
</feature>
<dbReference type="GO" id="GO:0006369">
    <property type="term" value="P:termination of RNA polymerase II transcription"/>
    <property type="evidence" value="ECO:0007669"/>
    <property type="project" value="InterPro"/>
</dbReference>
<feature type="transmembrane region" description="Helical" evidence="2">
    <location>
        <begin position="602"/>
        <end position="624"/>
    </location>
</feature>
<dbReference type="GO" id="GO:0003729">
    <property type="term" value="F:mRNA binding"/>
    <property type="evidence" value="ECO:0007669"/>
    <property type="project" value="InterPro"/>
</dbReference>
<feature type="compositionally biased region" description="Low complexity" evidence="1">
    <location>
        <begin position="189"/>
        <end position="199"/>
    </location>
</feature>
<accession>A0A2H1JB03</accession>
<feature type="transmembrane region" description="Helical" evidence="2">
    <location>
        <begin position="473"/>
        <end position="494"/>
    </location>
</feature>
<feature type="region of interest" description="Disordered" evidence="1">
    <location>
        <begin position="182"/>
        <end position="218"/>
    </location>
</feature>
<feature type="transmembrane region" description="Helical" evidence="2">
    <location>
        <begin position="240"/>
        <end position="261"/>
    </location>
</feature>
<dbReference type="GO" id="GO:0005737">
    <property type="term" value="C:cytoplasm"/>
    <property type="evidence" value="ECO:0007669"/>
    <property type="project" value="TreeGrafter"/>
</dbReference>
<organism evidence="3 4">
    <name type="scientific">Brevibacterium linens ATCC 9172</name>
    <dbReference type="NCBI Taxonomy" id="1255617"/>
    <lineage>
        <taxon>Bacteria</taxon>
        <taxon>Bacillati</taxon>
        <taxon>Actinomycetota</taxon>
        <taxon>Actinomycetes</taxon>
        <taxon>Micrococcales</taxon>
        <taxon>Brevibacteriaceae</taxon>
        <taxon>Brevibacterium</taxon>
    </lineage>
</organism>
<evidence type="ECO:0000313" key="3">
    <source>
        <dbReference type="EMBL" id="SMX84675.1"/>
    </source>
</evidence>
<dbReference type="InterPro" id="IPR045154">
    <property type="entry name" value="PCF11-like"/>
</dbReference>